<feature type="compositionally biased region" description="Acidic residues" evidence="2">
    <location>
        <begin position="276"/>
        <end position="294"/>
    </location>
</feature>
<dbReference type="AlphaFoldDB" id="A0A397THL4"/>
<dbReference type="InterPro" id="IPR015010">
    <property type="entry name" value="TERF2IP_Myb"/>
</dbReference>
<feature type="coiled-coil region" evidence="1">
    <location>
        <begin position="465"/>
        <end position="492"/>
    </location>
</feature>
<organism evidence="4 5">
    <name type="scientific">Glomus cerebriforme</name>
    <dbReference type="NCBI Taxonomy" id="658196"/>
    <lineage>
        <taxon>Eukaryota</taxon>
        <taxon>Fungi</taxon>
        <taxon>Fungi incertae sedis</taxon>
        <taxon>Mucoromycota</taxon>
        <taxon>Glomeromycotina</taxon>
        <taxon>Glomeromycetes</taxon>
        <taxon>Glomerales</taxon>
        <taxon>Glomeraceae</taxon>
        <taxon>Glomus</taxon>
    </lineage>
</organism>
<evidence type="ECO:0000313" key="4">
    <source>
        <dbReference type="EMBL" id="RIA94471.1"/>
    </source>
</evidence>
<sequence length="509" mass="59418">MYNRENRPFVNPKAVELRTTRMSSRKRIQLSKLSKQKAVEETELNSNAFIEQPETSTDINTEFTDSSSNKTPNKETSQHQRQQTSALREQQQMNTPRQQLSTPQQQQQQKQNYSSQRRLSPSNSEILEQRIRKSGGRIPFSMADENELYEFLLNQSKHLRGNKIYEQLAKQNPRHTAQSWRDHAIENYLDKPHFVKEWKKRWLPNNNGEETTTNITNRTTGVARTNKEKEVDSNKEQIDGEESSDYLFDLESDDAAAEALLLGQNIAQEKEHESEKEEEEEEEQPPIEIESEDQQSERNYSEGGEINVGIDDDYLPVESSEDDYSVSEDSGIENGLLISGKTDRTLKQQDPANKIQRQDTLDFDVGPKQKGKRVRQDSEEEEDDDTVEQQWNISASLTPLSQSKENEFLYSEQKFLMDINRLVNETRRPKEICKIALQLSTYHYDIARELLLFGTRNEINSKIWSDEEDEQLLRYQEDLNNLNNIIDRHSIESTKERLSYLKKRSENNI</sequence>
<feature type="compositionally biased region" description="Acidic residues" evidence="2">
    <location>
        <begin position="310"/>
        <end position="326"/>
    </location>
</feature>
<comment type="caution">
    <text evidence="4">The sequence shown here is derived from an EMBL/GenBank/DDBJ whole genome shotgun (WGS) entry which is preliminary data.</text>
</comment>
<evidence type="ECO:0000259" key="3">
    <source>
        <dbReference type="Pfam" id="PF08914"/>
    </source>
</evidence>
<evidence type="ECO:0000256" key="2">
    <source>
        <dbReference type="SAM" id="MobiDB-lite"/>
    </source>
</evidence>
<accession>A0A397THL4</accession>
<dbReference type="OrthoDB" id="435460at2759"/>
<dbReference type="CDD" id="cd11655">
    <property type="entry name" value="rap1_myb-like"/>
    <property type="match status" value="1"/>
</dbReference>
<protein>
    <recommendedName>
        <fullName evidence="3">TERF2-interacting telomeric protein 1 Myb domain-containing protein</fullName>
    </recommendedName>
</protein>
<feature type="region of interest" description="Disordered" evidence="2">
    <location>
        <begin position="268"/>
        <end position="388"/>
    </location>
</feature>
<feature type="compositionally biased region" description="Low complexity" evidence="2">
    <location>
        <begin position="98"/>
        <end position="116"/>
    </location>
</feature>
<keyword evidence="5" id="KW-1185">Reference proteome</keyword>
<dbReference type="InterPro" id="IPR009057">
    <property type="entry name" value="Homeodomain-like_sf"/>
</dbReference>
<feature type="compositionally biased region" description="Acidic residues" evidence="2">
    <location>
        <begin position="378"/>
        <end position="387"/>
    </location>
</feature>
<gene>
    <name evidence="4" type="ORF">C1645_873420</name>
</gene>
<reference evidence="4 5" key="1">
    <citation type="submission" date="2018-06" db="EMBL/GenBank/DDBJ databases">
        <title>Comparative genomics reveals the genomic features of Rhizophagus irregularis, R. cerebriforme, R. diaphanum and Gigaspora rosea, and their symbiotic lifestyle signature.</title>
        <authorList>
            <person name="Morin E."/>
            <person name="San Clemente H."/>
            <person name="Chen E.C.H."/>
            <person name="De La Providencia I."/>
            <person name="Hainaut M."/>
            <person name="Kuo A."/>
            <person name="Kohler A."/>
            <person name="Murat C."/>
            <person name="Tang N."/>
            <person name="Roy S."/>
            <person name="Loubradou J."/>
            <person name="Henrissat B."/>
            <person name="Grigoriev I.V."/>
            <person name="Corradi N."/>
            <person name="Roux C."/>
            <person name="Martin F.M."/>
        </authorList>
    </citation>
    <scope>NUCLEOTIDE SEQUENCE [LARGE SCALE GENOMIC DNA]</scope>
    <source>
        <strain evidence="4 5">DAOM 227022</strain>
    </source>
</reference>
<evidence type="ECO:0000256" key="1">
    <source>
        <dbReference type="SAM" id="Coils"/>
    </source>
</evidence>
<keyword evidence="1" id="KW-0175">Coiled coil</keyword>
<dbReference type="SUPFAM" id="SSF46689">
    <property type="entry name" value="Homeodomain-like"/>
    <property type="match status" value="1"/>
</dbReference>
<evidence type="ECO:0000313" key="5">
    <source>
        <dbReference type="Proteomes" id="UP000265703"/>
    </source>
</evidence>
<feature type="region of interest" description="Disordered" evidence="2">
    <location>
        <begin position="1"/>
        <end position="125"/>
    </location>
</feature>
<dbReference type="Gene3D" id="1.10.10.60">
    <property type="entry name" value="Homeodomain-like"/>
    <property type="match status" value="1"/>
</dbReference>
<dbReference type="STRING" id="658196.A0A397THL4"/>
<dbReference type="EMBL" id="QKYT01000080">
    <property type="protein sequence ID" value="RIA94471.1"/>
    <property type="molecule type" value="Genomic_DNA"/>
</dbReference>
<proteinExistence type="predicted"/>
<feature type="compositionally biased region" description="Low complexity" evidence="2">
    <location>
        <begin position="209"/>
        <end position="221"/>
    </location>
</feature>
<feature type="region of interest" description="Disordered" evidence="2">
    <location>
        <begin position="209"/>
        <end position="240"/>
    </location>
</feature>
<feature type="compositionally biased region" description="Polar residues" evidence="2">
    <location>
        <begin position="79"/>
        <end position="97"/>
    </location>
</feature>
<feature type="compositionally biased region" description="Basic and acidic residues" evidence="2">
    <location>
        <begin position="225"/>
        <end position="238"/>
    </location>
</feature>
<feature type="compositionally biased region" description="Polar residues" evidence="2">
    <location>
        <begin position="44"/>
        <end position="71"/>
    </location>
</feature>
<name>A0A397THL4_9GLOM</name>
<feature type="domain" description="TERF2-interacting telomeric protein 1 Myb" evidence="3">
    <location>
        <begin position="140"/>
        <end position="188"/>
    </location>
</feature>
<dbReference type="Pfam" id="PF08914">
    <property type="entry name" value="Myb_Rap1"/>
    <property type="match status" value="1"/>
</dbReference>
<dbReference type="Proteomes" id="UP000265703">
    <property type="component" value="Unassembled WGS sequence"/>
</dbReference>